<evidence type="ECO:0000313" key="1">
    <source>
        <dbReference type="EMBL" id="RLN11822.1"/>
    </source>
</evidence>
<proteinExistence type="predicted"/>
<protein>
    <submittedName>
        <fullName evidence="1">Uncharacterized protein</fullName>
    </submittedName>
</protein>
<dbReference type="AlphaFoldDB" id="A0A3L6S064"/>
<keyword evidence="2" id="KW-1185">Reference proteome</keyword>
<evidence type="ECO:0000313" key="2">
    <source>
        <dbReference type="Proteomes" id="UP000275267"/>
    </source>
</evidence>
<reference evidence="2" key="1">
    <citation type="journal article" date="2019" name="Nat. Commun.">
        <title>The genome of broomcorn millet.</title>
        <authorList>
            <person name="Zou C."/>
            <person name="Miki D."/>
            <person name="Li D."/>
            <person name="Tang Q."/>
            <person name="Xiao L."/>
            <person name="Rajput S."/>
            <person name="Deng P."/>
            <person name="Jia W."/>
            <person name="Huang R."/>
            <person name="Zhang M."/>
            <person name="Sun Y."/>
            <person name="Hu J."/>
            <person name="Fu X."/>
            <person name="Schnable P.S."/>
            <person name="Li F."/>
            <person name="Zhang H."/>
            <person name="Feng B."/>
            <person name="Zhu X."/>
            <person name="Liu R."/>
            <person name="Schnable J.C."/>
            <person name="Zhu J.-K."/>
            <person name="Zhang H."/>
        </authorList>
    </citation>
    <scope>NUCLEOTIDE SEQUENCE [LARGE SCALE GENOMIC DNA]</scope>
</reference>
<dbReference type="Proteomes" id="UP000275267">
    <property type="component" value="Unassembled WGS sequence"/>
</dbReference>
<accession>A0A3L6S064</accession>
<sequence>MVTAPSRKARLGHRDCPDRLCHRVPLYPYSTLSSFSTLLARPTLAAGTAIPTRTTGTSFTAGPTLLTSTASASFTVGRRRLLSFPTRPARCPRLARPSWEASVPTRVELGVGKVGSRRVRELYSRA</sequence>
<organism evidence="1 2">
    <name type="scientific">Panicum miliaceum</name>
    <name type="common">Proso millet</name>
    <name type="synonym">Broomcorn millet</name>
    <dbReference type="NCBI Taxonomy" id="4540"/>
    <lineage>
        <taxon>Eukaryota</taxon>
        <taxon>Viridiplantae</taxon>
        <taxon>Streptophyta</taxon>
        <taxon>Embryophyta</taxon>
        <taxon>Tracheophyta</taxon>
        <taxon>Spermatophyta</taxon>
        <taxon>Magnoliopsida</taxon>
        <taxon>Liliopsida</taxon>
        <taxon>Poales</taxon>
        <taxon>Poaceae</taxon>
        <taxon>PACMAD clade</taxon>
        <taxon>Panicoideae</taxon>
        <taxon>Panicodae</taxon>
        <taxon>Paniceae</taxon>
        <taxon>Panicinae</taxon>
        <taxon>Panicum</taxon>
        <taxon>Panicum sect. Panicum</taxon>
    </lineage>
</organism>
<name>A0A3L6S064_PANMI</name>
<gene>
    <name evidence="1" type="ORF">C2845_PM09G16530</name>
</gene>
<comment type="caution">
    <text evidence="1">The sequence shown here is derived from an EMBL/GenBank/DDBJ whole genome shotgun (WGS) entry which is preliminary data.</text>
</comment>
<dbReference type="EMBL" id="PQIB02000006">
    <property type="protein sequence ID" value="RLN11822.1"/>
    <property type="molecule type" value="Genomic_DNA"/>
</dbReference>